<keyword evidence="3" id="KW-1185">Reference proteome</keyword>
<dbReference type="AlphaFoldDB" id="A0A388M7H7"/>
<reference evidence="2 3" key="1">
    <citation type="journal article" date="2018" name="Cell">
        <title>The Chara Genome: Secondary Complexity and Implications for Plant Terrestrialization.</title>
        <authorList>
            <person name="Nishiyama T."/>
            <person name="Sakayama H."/>
            <person name="Vries J.D."/>
            <person name="Buschmann H."/>
            <person name="Saint-Marcoux D."/>
            <person name="Ullrich K.K."/>
            <person name="Haas F.B."/>
            <person name="Vanderstraeten L."/>
            <person name="Becker D."/>
            <person name="Lang D."/>
            <person name="Vosolsobe S."/>
            <person name="Rombauts S."/>
            <person name="Wilhelmsson P.K.I."/>
            <person name="Janitza P."/>
            <person name="Kern R."/>
            <person name="Heyl A."/>
            <person name="Rumpler F."/>
            <person name="Villalobos L.I.A.C."/>
            <person name="Clay J.M."/>
            <person name="Skokan R."/>
            <person name="Toyoda A."/>
            <person name="Suzuki Y."/>
            <person name="Kagoshima H."/>
            <person name="Schijlen E."/>
            <person name="Tajeshwar N."/>
            <person name="Catarino B."/>
            <person name="Hetherington A.J."/>
            <person name="Saltykova A."/>
            <person name="Bonnot C."/>
            <person name="Breuninger H."/>
            <person name="Symeonidi A."/>
            <person name="Radhakrishnan G.V."/>
            <person name="Van Nieuwerburgh F."/>
            <person name="Deforce D."/>
            <person name="Chang C."/>
            <person name="Karol K.G."/>
            <person name="Hedrich R."/>
            <person name="Ulvskov P."/>
            <person name="Glockner G."/>
            <person name="Delwiche C.F."/>
            <person name="Petrasek J."/>
            <person name="Van de Peer Y."/>
            <person name="Friml J."/>
            <person name="Beilby M."/>
            <person name="Dolan L."/>
            <person name="Kohara Y."/>
            <person name="Sugano S."/>
            <person name="Fujiyama A."/>
            <person name="Delaux P.-M."/>
            <person name="Quint M."/>
            <person name="TheiBen G."/>
            <person name="Hagemann M."/>
            <person name="Harholt J."/>
            <person name="Dunand C."/>
            <person name="Zachgo S."/>
            <person name="Langdale J."/>
            <person name="Maumus F."/>
            <person name="Straeten D.V.D."/>
            <person name="Gould S.B."/>
            <person name="Rensing S.A."/>
        </authorList>
    </citation>
    <scope>NUCLEOTIDE SEQUENCE [LARGE SCALE GENOMIC DNA]</scope>
    <source>
        <strain evidence="2 3">S276</strain>
    </source>
</reference>
<sequence>MKQRTRPWYGNTMSSSPSPLSFEDQMSFFHPLYDVQSALGYGAKGEETGSGGNRNGIRLHPTNQSRSCTSGAGRGLISTANGVFTQDHHNFSSRHGGGEGFKSVSGAERREKLHGVRKIGACRQQYRGGALRGADGDTESPFKVVRQQDGSGGGGGGFRIEGAAEKHLSSLSGGSAKWRAHLQNNGMLAQVSQGSSHIGAVAGSAVSPYVGQPICNSQSGYYYPVYRDSIQNAVSEPFNICQVPYSSHSNSGGYVAPVAPVMGIGNGGGGGGLMMAAGGTIPVSRGVFASQGMTEPLTAIAAAKATYLRAKGGAWKDGAVATAAKKTGTSGAGGPPQRRRRLRGCKDVGTQDSMGPATGPRADGTKVSGVISVHGNSKSAKGGGAITGTTDKRGLSQGRYTSKPMDDGGVLINATRNHSLSNLGTSKQSSLISKVAAANAIRALGGGDHDPVRQASNGNDNDMRVVQNFQRKSISGGSCNSETSLGTIAGHCSPSSDNANHADSSRLQGGASRVALSQGDLTAQSYPAGVTDTGPTALLRQQHATTSISDKLGDSNSGLERGDLSSKDEGFGSIAEKPVKDMDVTAANGGLAMSTSASGQAFGCRTAGGATDMGRCPDLVKRQRSEDHDGCSATGGSVTSAMTNHISCGDVGVAGVTLSSPAEEIADAPQLRISNPRGGHDLNRTHGREEEQERVGFGSMSRDQMEDGRQLGGTGGLPLRETGRTAQIVDFSSVERSGFSQFELSGDGGAGDGNKRVLQSGDSVICSDDSLADVDGDNERVNNIMEIADLNANSLSSFNLALGIPGTLAASQQYRNDQRDDNMAFNMISGPRNMSSAQGGNAWWRRGQELMAAFNEREPDGMGGSGRKEGHGEKVSMETGQAVRDADRMSSEDRQGMTDETLSTTSIPVTSKANSNSNGLASVSRDRWNDISSSCAPASGPGPGTGTGSGSGPGILSASGDGTTAQLQLEGGATPNQNDENMMVAHGTNNGTCSGGPAPGEQSTMQASIGPLDRLGSLRSAGNMDTDVSSWGSGELPPADAGSGDGRGSSAAATTATDVHREPRCDDSQVIPGLDELRLADECRALMEDLGINPHTLMQELMLHPWAGRLPIRIGPPSSRWKHVIPAHLLQQATSPSGGQRPVYHTAFHGSAEHPEDMITGEPSTSSTPPSSSPKPLRRRPSPLVIPSCPSPGPGP</sequence>
<feature type="compositionally biased region" description="Basic and acidic residues" evidence="1">
    <location>
        <begin position="856"/>
        <end position="876"/>
    </location>
</feature>
<protein>
    <submittedName>
        <fullName evidence="2">Uncharacterized protein</fullName>
    </submittedName>
</protein>
<feature type="compositionally biased region" description="Gly residues" evidence="1">
    <location>
        <begin position="941"/>
        <end position="953"/>
    </location>
</feature>
<dbReference type="Proteomes" id="UP000265515">
    <property type="component" value="Unassembled WGS sequence"/>
</dbReference>
<evidence type="ECO:0000313" key="3">
    <source>
        <dbReference type="Proteomes" id="UP000265515"/>
    </source>
</evidence>
<feature type="region of interest" description="Disordered" evidence="1">
    <location>
        <begin position="546"/>
        <end position="571"/>
    </location>
</feature>
<feature type="region of interest" description="Disordered" evidence="1">
    <location>
        <begin position="491"/>
        <end position="510"/>
    </location>
</feature>
<gene>
    <name evidence="2" type="ORF">CBR_g50882</name>
</gene>
<comment type="caution">
    <text evidence="2">The sequence shown here is derived from an EMBL/GenBank/DDBJ whole genome shotgun (WGS) entry which is preliminary data.</text>
</comment>
<proteinExistence type="predicted"/>
<feature type="region of interest" description="Disordered" evidence="1">
    <location>
        <begin position="1151"/>
        <end position="1196"/>
    </location>
</feature>
<feature type="region of interest" description="Disordered" evidence="1">
    <location>
        <begin position="347"/>
        <end position="366"/>
    </location>
</feature>
<evidence type="ECO:0000256" key="1">
    <source>
        <dbReference type="SAM" id="MobiDB-lite"/>
    </source>
</evidence>
<feature type="compositionally biased region" description="Basic and acidic residues" evidence="1">
    <location>
        <begin position="560"/>
        <end position="570"/>
    </location>
</feature>
<feature type="region of interest" description="Disordered" evidence="1">
    <location>
        <begin position="856"/>
        <end position="1063"/>
    </location>
</feature>
<feature type="region of interest" description="Disordered" evidence="1">
    <location>
        <begin position="373"/>
        <end position="408"/>
    </location>
</feature>
<feature type="compositionally biased region" description="Polar residues" evidence="1">
    <location>
        <begin position="493"/>
        <end position="507"/>
    </location>
</feature>
<feature type="region of interest" description="Disordered" evidence="1">
    <location>
        <begin position="44"/>
        <end position="70"/>
    </location>
</feature>
<dbReference type="EMBL" id="BFEA01000819">
    <property type="protein sequence ID" value="GBG90538.1"/>
    <property type="molecule type" value="Genomic_DNA"/>
</dbReference>
<dbReference type="Gramene" id="GBG90538">
    <property type="protein sequence ID" value="GBG90538"/>
    <property type="gene ID" value="CBR_g50882"/>
</dbReference>
<evidence type="ECO:0000313" key="2">
    <source>
        <dbReference type="EMBL" id="GBG90538.1"/>
    </source>
</evidence>
<accession>A0A388M7H7</accession>
<name>A0A388M7H7_CHABU</name>
<feature type="compositionally biased region" description="Polar residues" evidence="1">
    <location>
        <begin position="898"/>
        <end position="921"/>
    </location>
</feature>
<organism evidence="2 3">
    <name type="scientific">Chara braunii</name>
    <name type="common">Braun's stonewort</name>
    <dbReference type="NCBI Taxonomy" id="69332"/>
    <lineage>
        <taxon>Eukaryota</taxon>
        <taxon>Viridiplantae</taxon>
        <taxon>Streptophyta</taxon>
        <taxon>Charophyceae</taxon>
        <taxon>Charales</taxon>
        <taxon>Characeae</taxon>
        <taxon>Chara</taxon>
    </lineage>
</organism>
<feature type="compositionally biased region" description="Low complexity" evidence="1">
    <location>
        <begin position="1048"/>
        <end position="1057"/>
    </location>
</feature>
<feature type="region of interest" description="Disordered" evidence="1">
    <location>
        <begin position="667"/>
        <end position="720"/>
    </location>
</feature>
<feature type="compositionally biased region" description="Basic and acidic residues" evidence="1">
    <location>
        <begin position="884"/>
        <end position="897"/>
    </location>
</feature>
<feature type="compositionally biased region" description="Basic and acidic residues" evidence="1">
    <location>
        <begin position="678"/>
        <end position="694"/>
    </location>
</feature>
<feature type="compositionally biased region" description="Polar residues" evidence="1">
    <location>
        <begin position="546"/>
        <end position="558"/>
    </location>
</feature>
<feature type="compositionally biased region" description="Polar residues" evidence="1">
    <location>
        <begin position="61"/>
        <end position="70"/>
    </location>
</feature>